<dbReference type="PATRIC" id="fig|1299326.3.peg.6521"/>
<dbReference type="GO" id="GO:0050071">
    <property type="term" value="F:phosphatidylglycerol lysyltransferase activity"/>
    <property type="evidence" value="ECO:0007669"/>
    <property type="project" value="UniProtKB-EC"/>
</dbReference>
<dbReference type="AlphaFoldDB" id="X7XTX2"/>
<dbReference type="InterPro" id="IPR012340">
    <property type="entry name" value="NA-bd_OB-fold"/>
</dbReference>
<protein>
    <submittedName>
        <fullName evidence="1">Lysylphosphatidylglycerol biosynthesis bifunctional LysX domain protein</fullName>
        <ecNumber evidence="1">2.3.2.3</ecNumber>
    </submittedName>
</protein>
<dbReference type="EMBL" id="JAOA01000031">
    <property type="protein sequence ID" value="ETZ97712.1"/>
    <property type="molecule type" value="Genomic_DNA"/>
</dbReference>
<proteinExistence type="predicted"/>
<reference evidence="1 2" key="1">
    <citation type="submission" date="2013-12" db="EMBL/GenBank/DDBJ databases">
        <authorList>
            <person name="Brown-Elliot B."/>
            <person name="Wallace R."/>
            <person name="Lenaerts A."/>
            <person name="Ordway D."/>
            <person name="DeGroote M.A."/>
            <person name="Parker T."/>
            <person name="Sizemore C."/>
            <person name="Tallon L.J."/>
            <person name="Sadzewicz L.K."/>
            <person name="Sengamalay N."/>
            <person name="Fraser C.M."/>
            <person name="Hine E."/>
            <person name="Shefchek K.A."/>
            <person name="Das S.P."/>
            <person name="Tettelin H."/>
        </authorList>
    </citation>
    <scope>NUCLEOTIDE SEQUENCE [LARGE SCALE GENOMIC DNA]</scope>
    <source>
        <strain evidence="1 2">662</strain>
    </source>
</reference>
<accession>X7XTX2</accession>
<sequence>MEMTGHMGSSKRGTRSLIVSSWRLIGKCLRPLPNKWKG</sequence>
<evidence type="ECO:0000313" key="1">
    <source>
        <dbReference type="EMBL" id="ETZ97712.1"/>
    </source>
</evidence>
<dbReference type="EC" id="2.3.2.3" evidence="1"/>
<dbReference type="Proteomes" id="UP000020561">
    <property type="component" value="Unassembled WGS sequence"/>
</dbReference>
<keyword evidence="1" id="KW-0012">Acyltransferase</keyword>
<organism evidence="1 2">
    <name type="scientific">Mycobacterium kansasii 662</name>
    <dbReference type="NCBI Taxonomy" id="1299326"/>
    <lineage>
        <taxon>Bacteria</taxon>
        <taxon>Bacillati</taxon>
        <taxon>Actinomycetota</taxon>
        <taxon>Actinomycetes</taxon>
        <taxon>Mycobacteriales</taxon>
        <taxon>Mycobacteriaceae</taxon>
        <taxon>Mycobacterium</taxon>
    </lineage>
</organism>
<comment type="caution">
    <text evidence="1">The sequence shown here is derived from an EMBL/GenBank/DDBJ whole genome shotgun (WGS) entry which is preliminary data.</text>
</comment>
<evidence type="ECO:0000313" key="2">
    <source>
        <dbReference type="Proteomes" id="UP000020561"/>
    </source>
</evidence>
<gene>
    <name evidence="1" type="ORF">I545_6790</name>
</gene>
<keyword evidence="1" id="KW-0808">Transferase</keyword>
<dbReference type="Gene3D" id="2.40.50.140">
    <property type="entry name" value="Nucleic acid-binding proteins"/>
    <property type="match status" value="1"/>
</dbReference>
<name>X7XTX2_MYCKA</name>